<accession>A0A1E3PNR2</accession>
<dbReference type="Proteomes" id="UP000095009">
    <property type="component" value="Unassembled WGS sequence"/>
</dbReference>
<organism evidence="11 12">
    <name type="scientific">Nadsonia fulvescens var. elongata DSM 6958</name>
    <dbReference type="NCBI Taxonomy" id="857566"/>
    <lineage>
        <taxon>Eukaryota</taxon>
        <taxon>Fungi</taxon>
        <taxon>Dikarya</taxon>
        <taxon>Ascomycota</taxon>
        <taxon>Saccharomycotina</taxon>
        <taxon>Dipodascomycetes</taxon>
        <taxon>Dipodascales</taxon>
        <taxon>Dipodascales incertae sedis</taxon>
        <taxon>Nadsonia</taxon>
    </lineage>
</organism>
<dbReference type="InterPro" id="IPR016135">
    <property type="entry name" value="UBQ-conjugating_enzyme/RWD"/>
</dbReference>
<dbReference type="PANTHER" id="PTHR46170:SF1">
    <property type="entry name" value="GATOR COMPLEX PROTEIN WDR59"/>
    <property type="match status" value="1"/>
</dbReference>
<protein>
    <recommendedName>
        <fullName evidence="13">WD40 repeat-like protein</fullName>
    </recommendedName>
</protein>
<keyword evidence="4" id="KW-0677">Repeat</keyword>
<dbReference type="InterPro" id="IPR015943">
    <property type="entry name" value="WD40/YVTN_repeat-like_dom_sf"/>
</dbReference>
<reference evidence="11 12" key="1">
    <citation type="journal article" date="2016" name="Proc. Natl. Acad. Sci. U.S.A.">
        <title>Comparative genomics of biotechnologically important yeasts.</title>
        <authorList>
            <person name="Riley R."/>
            <person name="Haridas S."/>
            <person name="Wolfe K.H."/>
            <person name="Lopes M.R."/>
            <person name="Hittinger C.T."/>
            <person name="Goeker M."/>
            <person name="Salamov A.A."/>
            <person name="Wisecaver J.H."/>
            <person name="Long T.M."/>
            <person name="Calvey C.H."/>
            <person name="Aerts A.L."/>
            <person name="Barry K.W."/>
            <person name="Choi C."/>
            <person name="Clum A."/>
            <person name="Coughlan A.Y."/>
            <person name="Deshpande S."/>
            <person name="Douglass A.P."/>
            <person name="Hanson S.J."/>
            <person name="Klenk H.-P."/>
            <person name="LaButti K.M."/>
            <person name="Lapidus A."/>
            <person name="Lindquist E.A."/>
            <person name="Lipzen A.M."/>
            <person name="Meier-Kolthoff J.P."/>
            <person name="Ohm R.A."/>
            <person name="Otillar R.P."/>
            <person name="Pangilinan J.L."/>
            <person name="Peng Y."/>
            <person name="Rokas A."/>
            <person name="Rosa C.A."/>
            <person name="Scheuner C."/>
            <person name="Sibirny A.A."/>
            <person name="Slot J.C."/>
            <person name="Stielow J.B."/>
            <person name="Sun H."/>
            <person name="Kurtzman C.P."/>
            <person name="Blackwell M."/>
            <person name="Grigoriev I.V."/>
            <person name="Jeffries T.W."/>
        </authorList>
    </citation>
    <scope>NUCLEOTIDE SEQUENCE [LARGE SCALE GENOMIC DNA]</scope>
    <source>
        <strain evidence="11 12">DSM 6958</strain>
    </source>
</reference>
<keyword evidence="6" id="KW-0479">Metal-binding</keyword>
<dbReference type="CDD" id="cd16488">
    <property type="entry name" value="mRING-H2-C3H3C2_Mio-like"/>
    <property type="match status" value="1"/>
</dbReference>
<dbReference type="SUPFAM" id="SSF50978">
    <property type="entry name" value="WD40 repeat-like"/>
    <property type="match status" value="1"/>
</dbReference>
<evidence type="ECO:0000259" key="10">
    <source>
        <dbReference type="PROSITE" id="PS50908"/>
    </source>
</evidence>
<comment type="similarity">
    <text evidence="5">Belongs to the WD repeat WDR59 family.</text>
</comment>
<dbReference type="InterPro" id="IPR036322">
    <property type="entry name" value="WD40_repeat_dom_sf"/>
</dbReference>
<dbReference type="EMBL" id="KV454407">
    <property type="protein sequence ID" value="ODQ67066.1"/>
    <property type="molecule type" value="Genomic_DNA"/>
</dbReference>
<evidence type="ECO:0000256" key="2">
    <source>
        <dbReference type="ARBA" id="ARBA00022554"/>
    </source>
</evidence>
<feature type="domain" description="RWD" evidence="10">
    <location>
        <begin position="421"/>
        <end position="530"/>
    </location>
</feature>
<feature type="domain" description="RING-type" evidence="9">
    <location>
        <begin position="1139"/>
        <end position="1177"/>
    </location>
</feature>
<dbReference type="PROSITE" id="PS50089">
    <property type="entry name" value="ZF_RING_2"/>
    <property type="match status" value="1"/>
</dbReference>
<evidence type="ECO:0000256" key="4">
    <source>
        <dbReference type="ARBA" id="ARBA00022737"/>
    </source>
</evidence>
<dbReference type="PROSITE" id="PS50294">
    <property type="entry name" value="WD_REPEATS_REGION"/>
    <property type="match status" value="1"/>
</dbReference>
<feature type="region of interest" description="Disordered" evidence="8">
    <location>
        <begin position="652"/>
        <end position="720"/>
    </location>
</feature>
<name>A0A1E3PNR2_9ASCO</name>
<dbReference type="InterPro" id="IPR049567">
    <property type="entry name" value="WDR59-like"/>
</dbReference>
<evidence type="ECO:0000256" key="1">
    <source>
        <dbReference type="ARBA" id="ARBA00004116"/>
    </source>
</evidence>
<dbReference type="InterPro" id="IPR001841">
    <property type="entry name" value="Znf_RING"/>
</dbReference>
<dbReference type="OrthoDB" id="311712at2759"/>
<feature type="compositionally biased region" description="Polar residues" evidence="8">
    <location>
        <begin position="662"/>
        <end position="673"/>
    </location>
</feature>
<sequence>PYNSMTFGNSLAVRVDEEVKAMSISPSSRDVVLASRRGLFIVDLDDPFSLPRWLHHFSSWEIADVQWSPHASKPFWVASTSNQKAMLWNLALPSSNAIEHVLHGHTRAITDINFHPHDPLLLSTCSVDTFILNWDLRDPSKPCESFSDWFAGASQVKWSRVDPHILASSHEGRVHIWDRRKGSIPLKTIDGHARKINGINFSRTSASELMTCSLDGTVKLWDYNKYDFSVPNYTIECGFPVWRARYTPFGQGCAIMPLSAGNNSIYLTNFKDKKGVETLNPEHVFSGHTEPVHEFIWRSRGGYGGVGDSGDIKDNREFQLVTWSKDHDLRLWPISDLVLHSVHHEKDMKQWIEPASYLSPISQQSLLQKQHSLSLETKDLHLRWLQGVRMGHKSEKDPNEDIFRQNIMGLNNGYSIDNLGEELGALTNKFPKVRFEKINVTVGHCAFSLVGPWGEADESIFVRFEISFPKNYPKDGNSPQFTIEENSCINDNQVNLIKQELDKLAQKFTSLDKVCLEPCLRYLLDNVTLDDYDFSESITSHSDYDSDYFSTDDEEISALHKPKVFLSSLIEPKPISHDTHKSNRSRFDSTPAPRLCGATWDNEGRLICFKRQIDIDKDVGSSTFYDVNKNRRNNRFGVSKFEIRLGPSVNYKYSHRPRHQTRSQLDNNGNTSVVYKATSSSEEDSSSSGYNGRSDEDNTHADRNSDDMSASDYYDSESEENLASNYKQSSRWMLKGQFKSPIRTKVPHNYLNLLLHDEPWFNQEVPIINTVSIHDFKTLIPTSKQLAVEYEIFGKTPEKLCQYNSEVAEMHGYQEIAECWKLLSIIVPGTVSIIKAASLAEQLNIDMPPVLGDINGPYLWGSHPFGRRWLIETMFDHFEKQHNTQMLAYMSCILSTNIHNNTELTIPALTSSIKMANAATRKSHLSNIPLKLKAFDHDAVRLKTHSYSSCISDNGSVGMIDYQNYVSFGNSRVNNGISNELSSGGRLHLTLPSGCLDFSHGDLNDFPKLPDRDLMLMPQLKVEMTNESLFGNHQVQSYVPLLDPSLESRFQSYRKQYASILYSWGLVTESLEILKFNYTTTASASAQDNCVIDGYLKLNDLYSAAIGLRLDSNLESLRFDKDHITCIAKHDTFVNHYKCQYCGLSVRSRFVVCMVCEHILHTACASDWWKSQETQCPSGCGCNC</sequence>
<dbReference type="GO" id="GO:0034198">
    <property type="term" value="P:cellular response to amino acid starvation"/>
    <property type="evidence" value="ECO:0007669"/>
    <property type="project" value="TreeGrafter"/>
</dbReference>
<dbReference type="GO" id="GO:0008270">
    <property type="term" value="F:zinc ion binding"/>
    <property type="evidence" value="ECO:0007669"/>
    <property type="project" value="UniProtKB-KW"/>
</dbReference>
<dbReference type="SMART" id="SM00591">
    <property type="entry name" value="RWD"/>
    <property type="match status" value="1"/>
</dbReference>
<evidence type="ECO:0000256" key="8">
    <source>
        <dbReference type="SAM" id="MobiDB-lite"/>
    </source>
</evidence>
<dbReference type="GO" id="GO:0005774">
    <property type="term" value="C:vacuolar membrane"/>
    <property type="evidence" value="ECO:0007669"/>
    <property type="project" value="TreeGrafter"/>
</dbReference>
<dbReference type="SMART" id="SM00320">
    <property type="entry name" value="WD40"/>
    <property type="match status" value="5"/>
</dbReference>
<keyword evidence="6" id="KW-0862">Zinc</keyword>
<dbReference type="PROSITE" id="PS50082">
    <property type="entry name" value="WD_REPEATS_2"/>
    <property type="match status" value="2"/>
</dbReference>
<dbReference type="Gene3D" id="3.10.110.10">
    <property type="entry name" value="Ubiquitin Conjugating Enzyme"/>
    <property type="match status" value="1"/>
</dbReference>
<evidence type="ECO:0000259" key="9">
    <source>
        <dbReference type="PROSITE" id="PS50089"/>
    </source>
</evidence>
<keyword evidence="12" id="KW-1185">Reference proteome</keyword>
<feature type="non-terminal residue" evidence="11">
    <location>
        <position position="1"/>
    </location>
</feature>
<keyword evidence="6" id="KW-0863">Zinc-finger</keyword>
<dbReference type="InterPro" id="IPR001680">
    <property type="entry name" value="WD40_rpt"/>
</dbReference>
<dbReference type="InterPro" id="IPR049566">
    <property type="entry name" value="WDR59_RTC1-like_RING_Znf"/>
</dbReference>
<feature type="compositionally biased region" description="Basic and acidic residues" evidence="8">
    <location>
        <begin position="693"/>
        <end position="706"/>
    </location>
</feature>
<dbReference type="STRING" id="857566.A0A1E3PNR2"/>
<feature type="non-terminal residue" evidence="11">
    <location>
        <position position="1184"/>
    </location>
</feature>
<evidence type="ECO:0000256" key="6">
    <source>
        <dbReference type="PROSITE-ProRule" id="PRU00175"/>
    </source>
</evidence>
<dbReference type="InterPro" id="IPR006575">
    <property type="entry name" value="RWD_dom"/>
</dbReference>
<dbReference type="Pfam" id="PF17120">
    <property type="entry name" value="zf-RING_16"/>
    <property type="match status" value="1"/>
</dbReference>
<keyword evidence="3 7" id="KW-0853">WD repeat</keyword>
<evidence type="ECO:0000256" key="3">
    <source>
        <dbReference type="ARBA" id="ARBA00022574"/>
    </source>
</evidence>
<keyword evidence="2" id="KW-0926">Vacuole</keyword>
<evidence type="ECO:0000313" key="12">
    <source>
        <dbReference type="Proteomes" id="UP000095009"/>
    </source>
</evidence>
<dbReference type="GO" id="GO:0035859">
    <property type="term" value="C:Seh1-associated complex"/>
    <property type="evidence" value="ECO:0007669"/>
    <property type="project" value="TreeGrafter"/>
</dbReference>
<feature type="repeat" description="WD" evidence="7">
    <location>
        <begin position="189"/>
        <end position="222"/>
    </location>
</feature>
<dbReference type="GO" id="GO:0035591">
    <property type="term" value="F:signaling adaptor activity"/>
    <property type="evidence" value="ECO:0007669"/>
    <property type="project" value="TreeGrafter"/>
</dbReference>
<dbReference type="Pfam" id="PF00400">
    <property type="entry name" value="WD40"/>
    <property type="match status" value="2"/>
</dbReference>
<dbReference type="AlphaFoldDB" id="A0A1E3PNR2"/>
<dbReference type="Gene3D" id="2.130.10.10">
    <property type="entry name" value="YVTN repeat-like/Quinoprotein amine dehydrogenase"/>
    <property type="match status" value="1"/>
</dbReference>
<feature type="repeat" description="WD" evidence="7">
    <location>
        <begin position="102"/>
        <end position="137"/>
    </location>
</feature>
<evidence type="ECO:0000313" key="11">
    <source>
        <dbReference type="EMBL" id="ODQ67066.1"/>
    </source>
</evidence>
<dbReference type="PANTHER" id="PTHR46170">
    <property type="entry name" value="GATOR COMPLEX PROTEIN WDR59"/>
    <property type="match status" value="1"/>
</dbReference>
<dbReference type="Pfam" id="PF05773">
    <property type="entry name" value="RWD"/>
    <property type="match status" value="1"/>
</dbReference>
<evidence type="ECO:0000256" key="5">
    <source>
        <dbReference type="ARBA" id="ARBA00038452"/>
    </source>
</evidence>
<evidence type="ECO:0000256" key="7">
    <source>
        <dbReference type="PROSITE-ProRule" id="PRU00221"/>
    </source>
</evidence>
<gene>
    <name evidence="11" type="ORF">NADFUDRAFT_3971</name>
</gene>
<evidence type="ECO:0008006" key="13">
    <source>
        <dbReference type="Google" id="ProtNLM"/>
    </source>
</evidence>
<comment type="subcellular location">
    <subcellularLocation>
        <location evidence="1">Vacuole</location>
    </subcellularLocation>
</comment>
<dbReference type="GO" id="GO:1904263">
    <property type="term" value="P:positive regulation of TORC1 signaling"/>
    <property type="evidence" value="ECO:0007669"/>
    <property type="project" value="TreeGrafter"/>
</dbReference>
<dbReference type="PROSITE" id="PS50908">
    <property type="entry name" value="RWD"/>
    <property type="match status" value="1"/>
</dbReference>
<proteinExistence type="inferred from homology"/>